<evidence type="ECO:0000256" key="2">
    <source>
        <dbReference type="ARBA" id="ARBA00022448"/>
    </source>
</evidence>
<dbReference type="CDD" id="cd06173">
    <property type="entry name" value="MFS_MefA_like"/>
    <property type="match status" value="1"/>
</dbReference>
<dbReference type="PANTHER" id="PTHR23513">
    <property type="entry name" value="INTEGRAL MEMBRANE EFFLUX PROTEIN-RELATED"/>
    <property type="match status" value="1"/>
</dbReference>
<feature type="transmembrane region" description="Helical" evidence="7">
    <location>
        <begin position="76"/>
        <end position="97"/>
    </location>
</feature>
<dbReference type="Gene3D" id="1.20.1250.20">
    <property type="entry name" value="MFS general substrate transporter like domains"/>
    <property type="match status" value="1"/>
</dbReference>
<evidence type="ECO:0000256" key="1">
    <source>
        <dbReference type="ARBA" id="ARBA00004651"/>
    </source>
</evidence>
<dbReference type="SUPFAM" id="SSF103473">
    <property type="entry name" value="MFS general substrate transporter"/>
    <property type="match status" value="1"/>
</dbReference>
<reference evidence="9 10" key="1">
    <citation type="submission" date="2023-03" db="EMBL/GenBank/DDBJ databases">
        <title>Agriculturally important microbes genome sequencing.</title>
        <authorList>
            <person name="Dunlap C."/>
        </authorList>
    </citation>
    <scope>NUCLEOTIDE SEQUENCE [LARGE SCALE GENOMIC DNA]</scope>
    <source>
        <strain evidence="9 10">CBP-3203</strain>
    </source>
</reference>
<feature type="transmembrane region" description="Helical" evidence="7">
    <location>
        <begin position="12"/>
        <end position="37"/>
    </location>
</feature>
<dbReference type="InterPro" id="IPR011701">
    <property type="entry name" value="MFS"/>
</dbReference>
<comment type="subcellular location">
    <subcellularLocation>
        <location evidence="1">Cell membrane</location>
        <topology evidence="1">Multi-pass membrane protein</topology>
    </subcellularLocation>
</comment>
<feature type="transmembrane region" description="Helical" evidence="7">
    <location>
        <begin position="168"/>
        <end position="188"/>
    </location>
</feature>
<keyword evidence="10" id="KW-1185">Reference proteome</keyword>
<evidence type="ECO:0000256" key="6">
    <source>
        <dbReference type="ARBA" id="ARBA00023136"/>
    </source>
</evidence>
<dbReference type="Pfam" id="PF07690">
    <property type="entry name" value="MFS_1"/>
    <property type="match status" value="1"/>
</dbReference>
<evidence type="ECO:0000256" key="7">
    <source>
        <dbReference type="SAM" id="Phobius"/>
    </source>
</evidence>
<keyword evidence="6 7" id="KW-0472">Membrane</keyword>
<keyword evidence="4 7" id="KW-0812">Transmembrane</keyword>
<keyword evidence="2" id="KW-0813">Transport</keyword>
<evidence type="ECO:0000256" key="3">
    <source>
        <dbReference type="ARBA" id="ARBA00022475"/>
    </source>
</evidence>
<dbReference type="RefSeq" id="WP_231592087.1">
    <property type="nucleotide sequence ID" value="NZ_CP023481.1"/>
</dbReference>
<feature type="transmembrane region" description="Helical" evidence="7">
    <location>
        <begin position="43"/>
        <end position="64"/>
    </location>
</feature>
<comment type="caution">
    <text evidence="9">The sequence shown here is derived from an EMBL/GenBank/DDBJ whole genome shotgun (WGS) entry which is preliminary data.</text>
</comment>
<evidence type="ECO:0000313" key="10">
    <source>
        <dbReference type="Proteomes" id="UP001341297"/>
    </source>
</evidence>
<keyword evidence="3" id="KW-1003">Cell membrane</keyword>
<accession>A0ABU6GXK0</accession>
<dbReference type="InterPro" id="IPR036259">
    <property type="entry name" value="MFS_trans_sf"/>
</dbReference>
<dbReference type="InterPro" id="IPR020846">
    <property type="entry name" value="MFS_dom"/>
</dbReference>
<organism evidence="9 10">
    <name type="scientific">Bacillus glycinifermentans</name>
    <dbReference type="NCBI Taxonomy" id="1664069"/>
    <lineage>
        <taxon>Bacteria</taxon>
        <taxon>Bacillati</taxon>
        <taxon>Bacillota</taxon>
        <taxon>Bacilli</taxon>
        <taxon>Bacillales</taxon>
        <taxon>Bacillaceae</taxon>
        <taxon>Bacillus</taxon>
    </lineage>
</organism>
<dbReference type="PANTHER" id="PTHR23513:SF6">
    <property type="entry name" value="MAJOR FACILITATOR SUPERFAMILY ASSOCIATED DOMAIN-CONTAINING PROTEIN"/>
    <property type="match status" value="1"/>
</dbReference>
<dbReference type="EMBL" id="JARRTL010000005">
    <property type="protein sequence ID" value="MEC0483510.1"/>
    <property type="molecule type" value="Genomic_DNA"/>
</dbReference>
<evidence type="ECO:0000313" key="9">
    <source>
        <dbReference type="EMBL" id="MEC0483510.1"/>
    </source>
</evidence>
<feature type="transmembrane region" description="Helical" evidence="7">
    <location>
        <begin position="103"/>
        <end position="119"/>
    </location>
</feature>
<dbReference type="Proteomes" id="UP001341297">
    <property type="component" value="Unassembled WGS sequence"/>
</dbReference>
<evidence type="ECO:0000259" key="8">
    <source>
        <dbReference type="PROSITE" id="PS50850"/>
    </source>
</evidence>
<evidence type="ECO:0000256" key="5">
    <source>
        <dbReference type="ARBA" id="ARBA00022989"/>
    </source>
</evidence>
<proteinExistence type="predicted"/>
<dbReference type="PROSITE" id="PS50850">
    <property type="entry name" value="MFS"/>
    <property type="match status" value="1"/>
</dbReference>
<name>A0ABU6GXK0_9BACI</name>
<keyword evidence="5 7" id="KW-1133">Transmembrane helix</keyword>
<protein>
    <submittedName>
        <fullName evidence="9">MFS transporter</fullName>
    </submittedName>
</protein>
<gene>
    <name evidence="9" type="ORF">P8828_01370</name>
</gene>
<feature type="domain" description="Major facilitator superfamily (MFS) profile" evidence="8">
    <location>
        <begin position="1"/>
        <end position="193"/>
    </location>
</feature>
<evidence type="ECO:0000256" key="4">
    <source>
        <dbReference type="ARBA" id="ARBA00022692"/>
    </source>
</evidence>
<sequence>MKHSWIFKGDFFKLWSGTFLSLLSSTLFYYSLIWWSLNETDSVLSGSLVIGLGLGISIILSPFTGWLADRFHRGRIIALSDIIISLLFFVIGILAIFNFTSTLLLIIARALISICLTAIEPTSRSLISDTLERDVIEKGIAFQEILNQTAQVTVPIITGVLFTFFPFGYVWILCGCLTFISIFLEFLIKDRRGSQSEVAFSRRQIFTGFTNLINNKPLRNLLYGTSIQQLLFSGFPIYIAIWTSILIKDNEWIGGFSINLGNRYTSSSNYSFFFGKARTP</sequence>